<organism evidence="9 10">
    <name type="scientific">Hyaloscypha variabilis (strain UAMH 11265 / GT02V1 / F)</name>
    <name type="common">Meliniomyces variabilis</name>
    <dbReference type="NCBI Taxonomy" id="1149755"/>
    <lineage>
        <taxon>Eukaryota</taxon>
        <taxon>Fungi</taxon>
        <taxon>Dikarya</taxon>
        <taxon>Ascomycota</taxon>
        <taxon>Pezizomycotina</taxon>
        <taxon>Leotiomycetes</taxon>
        <taxon>Helotiales</taxon>
        <taxon>Hyaloscyphaceae</taxon>
        <taxon>Hyaloscypha</taxon>
        <taxon>Hyaloscypha variabilis</taxon>
    </lineage>
</organism>
<keyword evidence="5 7" id="KW-0472">Membrane</keyword>
<protein>
    <submittedName>
        <fullName evidence="9">MFS multidrug transporter</fullName>
    </submittedName>
</protein>
<dbReference type="InterPro" id="IPR036259">
    <property type="entry name" value="MFS_trans_sf"/>
</dbReference>
<dbReference type="Gene3D" id="1.20.1250.20">
    <property type="entry name" value="MFS general substrate transporter like domains"/>
    <property type="match status" value="1"/>
</dbReference>
<feature type="transmembrane region" description="Helical" evidence="7">
    <location>
        <begin position="480"/>
        <end position="500"/>
    </location>
</feature>
<dbReference type="AlphaFoldDB" id="A0A2J6QSH0"/>
<evidence type="ECO:0000313" key="9">
    <source>
        <dbReference type="EMBL" id="PMD29208.1"/>
    </source>
</evidence>
<keyword evidence="3 7" id="KW-0812">Transmembrane</keyword>
<proteinExistence type="inferred from homology"/>
<feature type="transmembrane region" description="Helical" evidence="7">
    <location>
        <begin position="204"/>
        <end position="228"/>
    </location>
</feature>
<dbReference type="PROSITE" id="PS50850">
    <property type="entry name" value="MFS"/>
    <property type="match status" value="1"/>
</dbReference>
<evidence type="ECO:0000256" key="7">
    <source>
        <dbReference type="SAM" id="Phobius"/>
    </source>
</evidence>
<accession>A0A2J6QSH0</accession>
<gene>
    <name evidence="9" type="ORF">L207DRAFT_559560</name>
</gene>
<dbReference type="InterPro" id="IPR020846">
    <property type="entry name" value="MFS_dom"/>
</dbReference>
<sequence>MAGKGVHSDQDSVVESHIRKSSLQGNTKAEKDVDAEAAPPSKLLSEPVNEAPVSNSNIVWWNGDDDPANPRNWSQFRKWSGVGIVSAISFITPLASSMFAPGVPQLMVDFKSTNSELASFVVSVFVLGFAVGPLFVAPLSENYGRLWVFHTCNILFLTFTVACAVSNSLNMLIVFRFLAGCSAPYTIGSGTIADLIVQEKRGVAMSLFSMGPLMGPIIGPVAGGYLAQAKGWRWVFWLISIIDSAVIICSLIFMRETNPIKILANKAKRLRQVSGNPHLRSKLDTGRSPRDILLSALIRPAKMLLFSPIILALSSFVAIIYGYLYILFTTFPFVFEDQYGFSSGTVGLTYLGLGVGCFVGLLVFGSTSDKIIKMKAGSGEMKPEYRLLPMIYGAPCIPIGLFWYGWSAEAHTHWIVPIIGTAFVGIGLIATIMPVQTYIVDAFTVHAASGIAAAAVFRSVFAAVIPLFGRKMYSALGLGWGNSLLGFIALAMCPIPLMFYRYGEVIRKKFVLKL</sequence>
<name>A0A2J6QSH0_HYAVF</name>
<dbReference type="FunFam" id="1.20.1250.20:FF:000011">
    <property type="entry name" value="MFS multidrug transporter, putative"/>
    <property type="match status" value="1"/>
</dbReference>
<feature type="transmembrane region" description="Helical" evidence="7">
    <location>
        <begin position="387"/>
        <end position="406"/>
    </location>
</feature>
<feature type="transmembrane region" description="Helical" evidence="7">
    <location>
        <begin position="304"/>
        <end position="328"/>
    </location>
</feature>
<feature type="transmembrane region" description="Helical" evidence="7">
    <location>
        <begin position="447"/>
        <end position="468"/>
    </location>
</feature>
<dbReference type="PANTHER" id="PTHR23502">
    <property type="entry name" value="MAJOR FACILITATOR SUPERFAMILY"/>
    <property type="match status" value="1"/>
</dbReference>
<dbReference type="GO" id="GO:0016020">
    <property type="term" value="C:membrane"/>
    <property type="evidence" value="ECO:0007669"/>
    <property type="project" value="UniProtKB-SubCell"/>
</dbReference>
<dbReference type="OrthoDB" id="5296287at2759"/>
<evidence type="ECO:0000256" key="2">
    <source>
        <dbReference type="ARBA" id="ARBA00008335"/>
    </source>
</evidence>
<dbReference type="STRING" id="1149755.A0A2J6QSH0"/>
<feature type="transmembrane region" description="Helical" evidence="7">
    <location>
        <begin position="146"/>
        <end position="167"/>
    </location>
</feature>
<dbReference type="InterPro" id="IPR011701">
    <property type="entry name" value="MFS"/>
</dbReference>
<dbReference type="SUPFAM" id="SSF103473">
    <property type="entry name" value="MFS general substrate transporter"/>
    <property type="match status" value="1"/>
</dbReference>
<dbReference type="Proteomes" id="UP000235786">
    <property type="component" value="Unassembled WGS sequence"/>
</dbReference>
<dbReference type="EMBL" id="KZ613976">
    <property type="protein sequence ID" value="PMD29208.1"/>
    <property type="molecule type" value="Genomic_DNA"/>
</dbReference>
<comment type="similarity">
    <text evidence="2">Belongs to the major facilitator superfamily.</text>
</comment>
<keyword evidence="4 7" id="KW-1133">Transmembrane helix</keyword>
<feature type="transmembrane region" description="Helical" evidence="7">
    <location>
        <begin position="412"/>
        <end position="435"/>
    </location>
</feature>
<dbReference type="GO" id="GO:0022857">
    <property type="term" value="F:transmembrane transporter activity"/>
    <property type="evidence" value="ECO:0007669"/>
    <property type="project" value="InterPro"/>
</dbReference>
<feature type="transmembrane region" description="Helical" evidence="7">
    <location>
        <begin position="79"/>
        <end position="100"/>
    </location>
</feature>
<feature type="transmembrane region" description="Helical" evidence="7">
    <location>
        <begin position="120"/>
        <end position="139"/>
    </location>
</feature>
<evidence type="ECO:0000259" key="8">
    <source>
        <dbReference type="PROSITE" id="PS50850"/>
    </source>
</evidence>
<feature type="transmembrane region" description="Helical" evidence="7">
    <location>
        <begin position="234"/>
        <end position="254"/>
    </location>
</feature>
<feature type="domain" description="Major facilitator superfamily (MFS) profile" evidence="8">
    <location>
        <begin position="81"/>
        <end position="509"/>
    </location>
</feature>
<feature type="region of interest" description="Disordered" evidence="6">
    <location>
        <begin position="1"/>
        <end position="50"/>
    </location>
</feature>
<dbReference type="CDD" id="cd17323">
    <property type="entry name" value="MFS_Tpo1_MDR_like"/>
    <property type="match status" value="1"/>
</dbReference>
<evidence type="ECO:0000256" key="6">
    <source>
        <dbReference type="SAM" id="MobiDB-lite"/>
    </source>
</evidence>
<evidence type="ECO:0000256" key="5">
    <source>
        <dbReference type="ARBA" id="ARBA00023136"/>
    </source>
</evidence>
<dbReference type="Pfam" id="PF07690">
    <property type="entry name" value="MFS_1"/>
    <property type="match status" value="1"/>
</dbReference>
<feature type="compositionally biased region" description="Basic and acidic residues" evidence="6">
    <location>
        <begin position="1"/>
        <end position="18"/>
    </location>
</feature>
<dbReference type="PANTHER" id="PTHR23502:SF68">
    <property type="entry name" value="MULTIDRUG TRANSPORTER, PUTATIVE (AFU_ORTHOLOGUE AFUA_3G01120)-RELATED"/>
    <property type="match status" value="1"/>
</dbReference>
<evidence type="ECO:0000256" key="1">
    <source>
        <dbReference type="ARBA" id="ARBA00004141"/>
    </source>
</evidence>
<feature type="transmembrane region" description="Helical" evidence="7">
    <location>
        <begin position="173"/>
        <end position="197"/>
    </location>
</feature>
<feature type="transmembrane region" description="Helical" evidence="7">
    <location>
        <begin position="348"/>
        <end position="366"/>
    </location>
</feature>
<comment type="subcellular location">
    <subcellularLocation>
        <location evidence="1">Membrane</location>
        <topology evidence="1">Multi-pass membrane protein</topology>
    </subcellularLocation>
</comment>
<keyword evidence="10" id="KW-1185">Reference proteome</keyword>
<evidence type="ECO:0000313" key="10">
    <source>
        <dbReference type="Proteomes" id="UP000235786"/>
    </source>
</evidence>
<reference evidence="9 10" key="1">
    <citation type="submission" date="2016-04" db="EMBL/GenBank/DDBJ databases">
        <title>A degradative enzymes factory behind the ericoid mycorrhizal symbiosis.</title>
        <authorList>
            <consortium name="DOE Joint Genome Institute"/>
            <person name="Martino E."/>
            <person name="Morin E."/>
            <person name="Grelet G."/>
            <person name="Kuo A."/>
            <person name="Kohler A."/>
            <person name="Daghino S."/>
            <person name="Barry K."/>
            <person name="Choi C."/>
            <person name="Cichocki N."/>
            <person name="Clum A."/>
            <person name="Copeland A."/>
            <person name="Hainaut M."/>
            <person name="Haridas S."/>
            <person name="Labutti K."/>
            <person name="Lindquist E."/>
            <person name="Lipzen A."/>
            <person name="Khouja H.-R."/>
            <person name="Murat C."/>
            <person name="Ohm R."/>
            <person name="Olson A."/>
            <person name="Spatafora J."/>
            <person name="Veneault-Fourrey C."/>
            <person name="Henrissat B."/>
            <person name="Grigoriev I."/>
            <person name="Martin F."/>
            <person name="Perotto S."/>
        </authorList>
    </citation>
    <scope>NUCLEOTIDE SEQUENCE [LARGE SCALE GENOMIC DNA]</scope>
    <source>
        <strain evidence="9 10">F</strain>
    </source>
</reference>
<evidence type="ECO:0000256" key="3">
    <source>
        <dbReference type="ARBA" id="ARBA00022692"/>
    </source>
</evidence>
<evidence type="ECO:0000256" key="4">
    <source>
        <dbReference type="ARBA" id="ARBA00022989"/>
    </source>
</evidence>